<dbReference type="InterPro" id="IPR037523">
    <property type="entry name" value="VOC_core"/>
</dbReference>
<comment type="caution">
    <text evidence="5">The sequence shown here is derived from an EMBL/GenBank/DDBJ whole genome shotgun (WGS) entry which is preliminary data.</text>
</comment>
<evidence type="ECO:0000256" key="2">
    <source>
        <dbReference type="ARBA" id="ARBA00023239"/>
    </source>
</evidence>
<evidence type="ECO:0000259" key="4">
    <source>
        <dbReference type="PROSITE" id="PS51819"/>
    </source>
</evidence>
<sequence>MKILMVLTSHDQLGDTGRKTGFWLEEFAAPYYVFKDAGVELTLASPKGGQPPLDPVSDLPENQTPAMTRFKKDQAAQNALANTVKLADQKAEEFDTVFYPGGHGPMWDLAESPVSITLLESFYNSGKPIALVCHSPGVLRHVTYQGAPLVKGKHVTGFTNGEEEQVQLTKVVPFLVENELLGLGAIFEKKANWQPFVITDGRLITGQNPASSTSAAQALLKLMTASEAESTVNAVQIEQKSYEMPPRDGISIAHFLTVTNIERSARYYEKVFGARILSLGDGNAPGYLQLANIWIILNVGGGPTQDKPTVTLSVPDPDRISSFLNFRVADIRACYKLWESRGAEFITEPIRKYGELRCYIRDPDGYLIEVGQSTDLQYG</sequence>
<protein>
    <submittedName>
        <fullName evidence="5">DJ-1/PfpI family protein</fullName>
    </submittedName>
</protein>
<dbReference type="PANTHER" id="PTHR48094:SF11">
    <property type="entry name" value="GLUTATHIONE-INDEPENDENT GLYOXALASE HSP31-RELATED"/>
    <property type="match status" value="1"/>
</dbReference>
<dbReference type="AlphaFoldDB" id="A0A8J7JIX6"/>
<name>A0A8J7JIX6_9BACT</name>
<gene>
    <name evidence="5" type="ORF">JFN93_06720</name>
</gene>
<comment type="similarity">
    <text evidence="3">Belongs to the peptidase C56 family. HSP31-like subfamily.</text>
</comment>
<dbReference type="GO" id="GO:0019243">
    <property type="term" value="P:methylglyoxal catabolic process to D-lactate via S-lactoyl-glutathione"/>
    <property type="evidence" value="ECO:0007669"/>
    <property type="project" value="TreeGrafter"/>
</dbReference>
<dbReference type="Proteomes" id="UP000636888">
    <property type="component" value="Unassembled WGS sequence"/>
</dbReference>
<dbReference type="Pfam" id="PF01965">
    <property type="entry name" value="DJ-1_PfpI"/>
    <property type="match status" value="1"/>
</dbReference>
<dbReference type="PANTHER" id="PTHR48094">
    <property type="entry name" value="PROTEIN/NUCLEIC ACID DEGLYCASE DJ-1-RELATED"/>
    <property type="match status" value="1"/>
</dbReference>
<reference evidence="5" key="1">
    <citation type="submission" date="2020-12" db="EMBL/GenBank/DDBJ databases">
        <title>Geomonas sp. Red875, isolated from river sediment.</title>
        <authorList>
            <person name="Xu Z."/>
            <person name="Zhang Z."/>
            <person name="Masuda Y."/>
            <person name="Itoh H."/>
            <person name="Senoo K."/>
        </authorList>
    </citation>
    <scope>NUCLEOTIDE SEQUENCE</scope>
    <source>
        <strain evidence="5">Red875</strain>
    </source>
</reference>
<proteinExistence type="inferred from homology"/>
<keyword evidence="2" id="KW-0456">Lyase</keyword>
<dbReference type="SUPFAM" id="SSF52317">
    <property type="entry name" value="Class I glutamine amidotransferase-like"/>
    <property type="match status" value="1"/>
</dbReference>
<dbReference type="GO" id="GO:0005737">
    <property type="term" value="C:cytoplasm"/>
    <property type="evidence" value="ECO:0007669"/>
    <property type="project" value="TreeGrafter"/>
</dbReference>
<dbReference type="PROSITE" id="PS51819">
    <property type="entry name" value="VOC"/>
    <property type="match status" value="1"/>
</dbReference>
<evidence type="ECO:0000313" key="5">
    <source>
        <dbReference type="EMBL" id="MBJ6724395.1"/>
    </source>
</evidence>
<evidence type="ECO:0000256" key="1">
    <source>
        <dbReference type="ARBA" id="ARBA00023016"/>
    </source>
</evidence>
<dbReference type="CDD" id="cd03141">
    <property type="entry name" value="GATase1_Hsp31_like"/>
    <property type="match status" value="1"/>
</dbReference>
<dbReference type="Gene3D" id="3.40.50.880">
    <property type="match status" value="1"/>
</dbReference>
<dbReference type="EMBL" id="JAEMHM010000005">
    <property type="protein sequence ID" value="MBJ6724395.1"/>
    <property type="molecule type" value="Genomic_DNA"/>
</dbReference>
<dbReference type="InterPro" id="IPR029062">
    <property type="entry name" value="Class_I_gatase-like"/>
</dbReference>
<organism evidence="5 6">
    <name type="scientific">Geomesophilobacter sediminis</name>
    <dbReference type="NCBI Taxonomy" id="2798584"/>
    <lineage>
        <taxon>Bacteria</taxon>
        <taxon>Pseudomonadati</taxon>
        <taxon>Thermodesulfobacteriota</taxon>
        <taxon>Desulfuromonadia</taxon>
        <taxon>Geobacterales</taxon>
        <taxon>Geobacteraceae</taxon>
        <taxon>Geomesophilobacter</taxon>
    </lineage>
</organism>
<feature type="domain" description="VOC" evidence="4">
    <location>
        <begin position="249"/>
        <end position="373"/>
    </location>
</feature>
<dbReference type="GO" id="GO:0019172">
    <property type="term" value="F:glyoxalase III activity"/>
    <property type="evidence" value="ECO:0007669"/>
    <property type="project" value="TreeGrafter"/>
</dbReference>
<keyword evidence="6" id="KW-1185">Reference proteome</keyword>
<dbReference type="InterPro" id="IPR029068">
    <property type="entry name" value="Glyas_Bleomycin-R_OHBP_Dase"/>
</dbReference>
<evidence type="ECO:0000313" key="6">
    <source>
        <dbReference type="Proteomes" id="UP000636888"/>
    </source>
</evidence>
<dbReference type="InterPro" id="IPR004360">
    <property type="entry name" value="Glyas_Fos-R_dOase_dom"/>
</dbReference>
<dbReference type="Gene3D" id="3.10.180.10">
    <property type="entry name" value="2,3-Dihydroxybiphenyl 1,2-Dioxygenase, domain 1"/>
    <property type="match status" value="1"/>
</dbReference>
<dbReference type="Pfam" id="PF00903">
    <property type="entry name" value="Glyoxalase"/>
    <property type="match status" value="1"/>
</dbReference>
<dbReference type="CDD" id="cd06587">
    <property type="entry name" value="VOC"/>
    <property type="match status" value="1"/>
</dbReference>
<dbReference type="InterPro" id="IPR050325">
    <property type="entry name" value="Prot/Nucl_acid_deglycase"/>
</dbReference>
<keyword evidence="1" id="KW-0346">Stress response</keyword>
<dbReference type="SUPFAM" id="SSF54593">
    <property type="entry name" value="Glyoxalase/Bleomycin resistance protein/Dihydroxybiphenyl dioxygenase"/>
    <property type="match status" value="1"/>
</dbReference>
<dbReference type="InterPro" id="IPR002818">
    <property type="entry name" value="DJ-1/PfpI"/>
</dbReference>
<accession>A0A8J7JIX6</accession>
<evidence type="ECO:0000256" key="3">
    <source>
        <dbReference type="ARBA" id="ARBA00038493"/>
    </source>
</evidence>